<dbReference type="GO" id="GO:0030246">
    <property type="term" value="F:carbohydrate binding"/>
    <property type="evidence" value="ECO:0007669"/>
    <property type="project" value="InterPro"/>
</dbReference>
<evidence type="ECO:0000256" key="9">
    <source>
        <dbReference type="ARBA" id="ARBA00023235"/>
    </source>
</evidence>
<reference evidence="15 16" key="1">
    <citation type="submission" date="2016-10" db="EMBL/GenBank/DDBJ databases">
        <authorList>
            <person name="de Groot N.N."/>
        </authorList>
    </citation>
    <scope>NUCLEOTIDE SEQUENCE [LARGE SCALE GENOMIC DNA]</scope>
    <source>
        <strain evidence="15 16">DSM 21039</strain>
    </source>
</reference>
<dbReference type="UniPathway" id="UPA00242"/>
<evidence type="ECO:0000256" key="3">
    <source>
        <dbReference type="ARBA" id="ARBA00005028"/>
    </source>
</evidence>
<dbReference type="PANTHER" id="PTHR10091">
    <property type="entry name" value="ALDOSE-1-EPIMERASE"/>
    <property type="match status" value="1"/>
</dbReference>
<evidence type="ECO:0000256" key="7">
    <source>
        <dbReference type="ARBA" id="ARBA00014165"/>
    </source>
</evidence>
<gene>
    <name evidence="15" type="ORF">SAMN04488505_10956</name>
</gene>
<dbReference type="STRING" id="573321.SAMN04488505_10956"/>
<dbReference type="SUPFAM" id="SSF74650">
    <property type="entry name" value="Galactose mutarotase-like"/>
    <property type="match status" value="1"/>
</dbReference>
<feature type="active site" description="Proton donor" evidence="12">
    <location>
        <position position="195"/>
    </location>
</feature>
<dbReference type="InterPro" id="IPR014718">
    <property type="entry name" value="GH-type_carb-bd"/>
</dbReference>
<proteinExistence type="inferred from homology"/>
<dbReference type="InterPro" id="IPR018052">
    <property type="entry name" value="Ald1_epimerase_CS"/>
</dbReference>
<comment type="cofactor">
    <cofactor evidence="2">
        <name>Ca(2+)</name>
        <dbReference type="ChEBI" id="CHEBI:29108"/>
    </cofactor>
</comment>
<dbReference type="GO" id="GO:0005737">
    <property type="term" value="C:cytoplasm"/>
    <property type="evidence" value="ECO:0007669"/>
    <property type="project" value="TreeGrafter"/>
</dbReference>
<name>A0A1H8EWW0_9BACT</name>
<dbReference type="GO" id="GO:0033499">
    <property type="term" value="P:galactose catabolic process via UDP-galactose, Leloir pathway"/>
    <property type="evidence" value="ECO:0007669"/>
    <property type="project" value="TreeGrafter"/>
</dbReference>
<evidence type="ECO:0000256" key="10">
    <source>
        <dbReference type="ARBA" id="ARBA00023277"/>
    </source>
</evidence>
<dbReference type="InterPro" id="IPR008183">
    <property type="entry name" value="Aldose_1/G6P_1-epimerase"/>
</dbReference>
<evidence type="ECO:0000313" key="15">
    <source>
        <dbReference type="EMBL" id="SEN24111.1"/>
    </source>
</evidence>
<evidence type="ECO:0000256" key="12">
    <source>
        <dbReference type="PIRSR" id="PIRSR005096-1"/>
    </source>
</evidence>
<evidence type="ECO:0000256" key="11">
    <source>
        <dbReference type="PIRNR" id="PIRNR005096"/>
    </source>
</evidence>
<dbReference type="EC" id="5.1.3.3" evidence="6 11"/>
<dbReference type="InterPro" id="IPR011013">
    <property type="entry name" value="Gal_mutarotase_sf_dom"/>
</dbReference>
<dbReference type="PIRSF" id="PIRSF005096">
    <property type="entry name" value="GALM"/>
    <property type="match status" value="1"/>
</dbReference>
<dbReference type="EMBL" id="FOBB01000009">
    <property type="protein sequence ID" value="SEN24111.1"/>
    <property type="molecule type" value="Genomic_DNA"/>
</dbReference>
<feature type="active site" description="Proton acceptor" evidence="12">
    <location>
        <position position="325"/>
    </location>
</feature>
<evidence type="ECO:0000313" key="16">
    <source>
        <dbReference type="Proteomes" id="UP000198984"/>
    </source>
</evidence>
<dbReference type="GO" id="GO:0006006">
    <property type="term" value="P:glucose metabolic process"/>
    <property type="evidence" value="ECO:0007669"/>
    <property type="project" value="TreeGrafter"/>
</dbReference>
<dbReference type="PROSITE" id="PS00545">
    <property type="entry name" value="ALDOSE_1_EPIMERASE"/>
    <property type="match status" value="1"/>
</dbReference>
<evidence type="ECO:0000256" key="14">
    <source>
        <dbReference type="PIRSR" id="PIRSR005096-3"/>
    </source>
</evidence>
<dbReference type="AlphaFoldDB" id="A0A1H8EWW0"/>
<comment type="similarity">
    <text evidence="4 11">Belongs to the aldose epimerase family.</text>
</comment>
<feature type="binding site" evidence="13">
    <location>
        <position position="263"/>
    </location>
    <ligand>
        <name>beta-D-galactose</name>
        <dbReference type="ChEBI" id="CHEBI:27667"/>
    </ligand>
</feature>
<comment type="subunit">
    <text evidence="5">Monomer.</text>
</comment>
<protein>
    <recommendedName>
        <fullName evidence="7 11">Aldose 1-epimerase</fullName>
        <ecNumber evidence="6 11">5.1.3.3</ecNumber>
    </recommendedName>
</protein>
<comment type="pathway">
    <text evidence="3 11">Carbohydrate metabolism; hexose metabolism.</text>
</comment>
<dbReference type="PANTHER" id="PTHR10091:SF0">
    <property type="entry name" value="GALACTOSE MUTAROTASE"/>
    <property type="match status" value="1"/>
</dbReference>
<dbReference type="InterPro" id="IPR047215">
    <property type="entry name" value="Galactose_mutarotase-like"/>
</dbReference>
<keyword evidence="9 11" id="KW-0413">Isomerase</keyword>
<sequence length="361" mass="39775">MTDHKTGSLNTRQSTTVGLTSKQCGTLHGAPLHLITLQNESITIHITNLGCTLMSIYTPDRNGVMKNIVAGFEQPADYANNPWYFGCVVGRYANRIAGGRFLLDGQPIQLTVNNDTNHLHGGFNGFHTKVWTLDSLIREGEQAGVVLEYTSKDGEEGYPGNLQAKVQYVLNQQNQLVITYTAVTDKRTPVNFTNHSYFNLSGFEQPLITDHVLQVNAAHYTEKNAQNVPTGRILPLAGTGADFSVPTRIGKRINDFLQDKGFDHNYVLNQGPGPVAILEDPHTGRYLKVFTDQPGMQVYTANYWDGSIVGQQGKVYVQHGAVALETQAFPDSPNHAEFPDTVLEPGEVYETTTVYEFGVKG</sequence>
<dbReference type="Gene3D" id="2.70.98.10">
    <property type="match status" value="1"/>
</dbReference>
<feature type="binding site" evidence="14">
    <location>
        <begin position="195"/>
        <end position="197"/>
    </location>
    <ligand>
        <name>beta-D-galactose</name>
        <dbReference type="ChEBI" id="CHEBI:27667"/>
    </ligand>
</feature>
<keyword evidence="16" id="KW-1185">Reference proteome</keyword>
<dbReference type="InterPro" id="IPR015443">
    <property type="entry name" value="Aldose_1-epimerase"/>
</dbReference>
<dbReference type="OrthoDB" id="9779408at2"/>
<keyword evidence="8" id="KW-0106">Calcium</keyword>
<dbReference type="NCBIfam" id="NF008277">
    <property type="entry name" value="PRK11055.1"/>
    <property type="match status" value="1"/>
</dbReference>
<feature type="binding site" evidence="14">
    <location>
        <begin position="94"/>
        <end position="95"/>
    </location>
    <ligand>
        <name>beta-D-galactose</name>
        <dbReference type="ChEBI" id="CHEBI:27667"/>
    </ligand>
</feature>
<organism evidence="15 16">
    <name type="scientific">Chitinophaga rupis</name>
    <dbReference type="NCBI Taxonomy" id="573321"/>
    <lineage>
        <taxon>Bacteria</taxon>
        <taxon>Pseudomonadati</taxon>
        <taxon>Bacteroidota</taxon>
        <taxon>Chitinophagia</taxon>
        <taxon>Chitinophagales</taxon>
        <taxon>Chitinophagaceae</taxon>
        <taxon>Chitinophaga</taxon>
    </lineage>
</organism>
<evidence type="ECO:0000256" key="2">
    <source>
        <dbReference type="ARBA" id="ARBA00001913"/>
    </source>
</evidence>
<dbReference type="Proteomes" id="UP000198984">
    <property type="component" value="Unassembled WGS sequence"/>
</dbReference>
<evidence type="ECO:0000256" key="1">
    <source>
        <dbReference type="ARBA" id="ARBA00001614"/>
    </source>
</evidence>
<accession>A0A1H8EWW0</accession>
<evidence type="ECO:0000256" key="13">
    <source>
        <dbReference type="PIRSR" id="PIRSR005096-2"/>
    </source>
</evidence>
<evidence type="ECO:0000256" key="4">
    <source>
        <dbReference type="ARBA" id="ARBA00006206"/>
    </source>
</evidence>
<keyword evidence="10 11" id="KW-0119">Carbohydrate metabolism</keyword>
<dbReference type="CDD" id="cd09019">
    <property type="entry name" value="galactose_mutarotase_like"/>
    <property type="match status" value="1"/>
</dbReference>
<evidence type="ECO:0000256" key="6">
    <source>
        <dbReference type="ARBA" id="ARBA00013185"/>
    </source>
</evidence>
<dbReference type="GO" id="GO:0004034">
    <property type="term" value="F:aldose 1-epimerase activity"/>
    <property type="evidence" value="ECO:0007669"/>
    <property type="project" value="UniProtKB-EC"/>
</dbReference>
<evidence type="ECO:0000256" key="8">
    <source>
        <dbReference type="ARBA" id="ARBA00022837"/>
    </source>
</evidence>
<evidence type="ECO:0000256" key="5">
    <source>
        <dbReference type="ARBA" id="ARBA00011245"/>
    </source>
</evidence>
<dbReference type="Pfam" id="PF01263">
    <property type="entry name" value="Aldose_epim"/>
    <property type="match status" value="1"/>
</dbReference>
<comment type="catalytic activity">
    <reaction evidence="1 11">
        <text>alpha-D-glucose = beta-D-glucose</text>
        <dbReference type="Rhea" id="RHEA:10264"/>
        <dbReference type="ChEBI" id="CHEBI:15903"/>
        <dbReference type="ChEBI" id="CHEBI:17925"/>
        <dbReference type="EC" id="5.1.3.3"/>
    </reaction>
</comment>